<dbReference type="InterPro" id="IPR003593">
    <property type="entry name" value="AAA+_ATPase"/>
</dbReference>
<dbReference type="InterPro" id="IPR027417">
    <property type="entry name" value="P-loop_NTPase"/>
</dbReference>
<dbReference type="PATRIC" id="fig|701521.8.peg.1190"/>
<dbReference type="EMBL" id="CP003137">
    <property type="protein sequence ID" value="AEV95510.1"/>
    <property type="molecule type" value="Genomic_DNA"/>
</dbReference>
<evidence type="ECO:0000256" key="3">
    <source>
        <dbReference type="ARBA" id="ARBA00022475"/>
    </source>
</evidence>
<evidence type="ECO:0000256" key="2">
    <source>
        <dbReference type="ARBA" id="ARBA00022448"/>
    </source>
</evidence>
<name>G8PE25_PEDCP</name>
<evidence type="ECO:0000259" key="9">
    <source>
        <dbReference type="PROSITE" id="PS50893"/>
    </source>
</evidence>
<comment type="subunit">
    <text evidence="8">Forms a stable energy-coupling factor (ECF) transporter complex composed of 2 membrane-embedded substrate-binding proteins (S component), 2 ATP-binding proteins (A component) and 2 transmembrane proteins (T component).</text>
</comment>
<dbReference type="eggNOG" id="COG1122">
    <property type="taxonomic scope" value="Bacteria"/>
</dbReference>
<dbReference type="EC" id="7.-.-.-" evidence="8"/>
<dbReference type="PROSITE" id="PS50893">
    <property type="entry name" value="ABC_TRANSPORTER_2"/>
    <property type="match status" value="1"/>
</dbReference>
<dbReference type="InterPro" id="IPR017871">
    <property type="entry name" value="ABC_transporter-like_CS"/>
</dbReference>
<dbReference type="Gene3D" id="3.40.50.300">
    <property type="entry name" value="P-loop containing nucleotide triphosphate hydrolases"/>
    <property type="match status" value="1"/>
</dbReference>
<dbReference type="AlphaFoldDB" id="G8PE25"/>
<dbReference type="NCBIfam" id="TIGR04521">
    <property type="entry name" value="ECF_ATPase_2"/>
    <property type="match status" value="1"/>
</dbReference>
<evidence type="ECO:0000256" key="7">
    <source>
        <dbReference type="ARBA" id="ARBA00023136"/>
    </source>
</evidence>
<dbReference type="SMART" id="SM00382">
    <property type="entry name" value="AAA"/>
    <property type="match status" value="1"/>
</dbReference>
<feature type="domain" description="ABC transporter" evidence="9">
    <location>
        <begin position="3"/>
        <end position="246"/>
    </location>
</feature>
<dbReference type="InterPro" id="IPR015856">
    <property type="entry name" value="ABC_transpr_CbiO/EcfA_su"/>
</dbReference>
<keyword evidence="4 8" id="KW-0547">Nucleotide-binding</keyword>
<comment type="similarity">
    <text evidence="8">Belongs to the ABC transporter superfamily. Energy-coupling factor EcfA family.</text>
</comment>
<protein>
    <recommendedName>
        <fullName evidence="8">Energy-coupling factor transporter ATP-binding protein EcfA2</fullName>
        <ecNumber evidence="8">7.-.-.-</ecNumber>
    </recommendedName>
</protein>
<reference evidence="10 11" key="1">
    <citation type="journal article" date="2012" name="J. Bacteriol.">
        <title>Complete Genome Sequence of the Beer Spoilage Organism Pediococcus claussenii ATCC BAA-344T.</title>
        <authorList>
            <person name="Pittet V."/>
            <person name="Abegunde T."/>
            <person name="Marfleet T."/>
            <person name="Haakensen M."/>
            <person name="Morrow K."/>
            <person name="Jayaprakash T."/>
            <person name="Schroeder K."/>
            <person name="Trost B."/>
            <person name="Byrns S."/>
            <person name="Bergsveinson J."/>
            <person name="Kusalik A."/>
            <person name="Ziola B."/>
        </authorList>
    </citation>
    <scope>NUCLEOTIDE SEQUENCE [LARGE SCALE GENOMIC DNA]</scope>
    <source>
        <strain evidence="10 11">ATCC BAA-344</strain>
    </source>
</reference>
<keyword evidence="5 8" id="KW-0067">ATP-binding</keyword>
<dbReference type="SUPFAM" id="SSF52540">
    <property type="entry name" value="P-loop containing nucleoside triphosphate hydrolases"/>
    <property type="match status" value="1"/>
</dbReference>
<organism evidence="10 11">
    <name type="scientific">Pediococcus claussenii (strain ATCC BAA-344 / DSM 14800 / JCM 18046 / KCTC 3811 / LMG 21948 / P06)</name>
    <dbReference type="NCBI Taxonomy" id="701521"/>
    <lineage>
        <taxon>Bacteria</taxon>
        <taxon>Bacillati</taxon>
        <taxon>Bacillota</taxon>
        <taxon>Bacilli</taxon>
        <taxon>Lactobacillales</taxon>
        <taxon>Lactobacillaceae</taxon>
        <taxon>Pediococcus</taxon>
    </lineage>
</organism>
<dbReference type="KEGG" id="pce:PECL_1278"/>
<dbReference type="InterPro" id="IPR050095">
    <property type="entry name" value="ECF_ABC_transporter_ATP-bd"/>
</dbReference>
<evidence type="ECO:0000256" key="8">
    <source>
        <dbReference type="RuleBase" id="RU365104"/>
    </source>
</evidence>
<gene>
    <name evidence="10" type="primary">ecfA2</name>
    <name evidence="10" type="ordered locus">PECL_1278</name>
</gene>
<comment type="subcellular location">
    <subcellularLocation>
        <location evidence="1 8">Cell membrane</location>
        <topology evidence="1 8">Peripheral membrane protein</topology>
    </subcellularLocation>
</comment>
<keyword evidence="11" id="KW-1185">Reference proteome</keyword>
<dbReference type="FunFam" id="3.40.50.300:FF:000224">
    <property type="entry name" value="Energy-coupling factor transporter ATP-binding protein EcfA"/>
    <property type="match status" value="1"/>
</dbReference>
<comment type="function">
    <text evidence="8">ATP-binding (A) component of a common energy-coupling factor (ECF) ABC-transporter complex.</text>
</comment>
<dbReference type="InterPro" id="IPR003439">
    <property type="entry name" value="ABC_transporter-like_ATP-bd"/>
</dbReference>
<accession>G8PE25</accession>
<dbReference type="RefSeq" id="WP_014215706.1">
    <property type="nucleotide sequence ID" value="NC_016605.1"/>
</dbReference>
<dbReference type="PANTHER" id="PTHR43553">
    <property type="entry name" value="HEAVY METAL TRANSPORTER"/>
    <property type="match status" value="1"/>
</dbReference>
<evidence type="ECO:0000256" key="6">
    <source>
        <dbReference type="ARBA" id="ARBA00022967"/>
    </source>
</evidence>
<keyword evidence="7 8" id="KW-0472">Membrane</keyword>
<dbReference type="PANTHER" id="PTHR43553:SF27">
    <property type="entry name" value="ENERGY-COUPLING FACTOR TRANSPORTER ATP-BINDING PROTEIN ECFA2"/>
    <property type="match status" value="1"/>
</dbReference>
<sequence>MAIDFREVNFSYQAGTPFELQTLFDVTAKIADGSYTAVIGQTGSGKSTLTHQINGLLKPTSGSLVVNNLTIKPTTKNKDLNEVRKSVGMVFQFPENQLFAESVLKDVAFGPMNFGKSNDVAVELAKEALKEVGMDEGLWEKSPFELSGGQMRRVAIAGVLAINPNIIILDEPTAGLDPSGRTEMNKLFFSLQENKKRTIVLVTHQMDDVAAFADNVIVMNNGRVAKTGTPREIFSDYEWLEKNHLDLPRATRMAIQLQKKGVNFDLLPLTIDELTEKLVRMIPGGASNE</sequence>
<evidence type="ECO:0000313" key="10">
    <source>
        <dbReference type="EMBL" id="AEV95510.1"/>
    </source>
</evidence>
<evidence type="ECO:0000256" key="1">
    <source>
        <dbReference type="ARBA" id="ARBA00004202"/>
    </source>
</evidence>
<keyword evidence="3 8" id="KW-1003">Cell membrane</keyword>
<keyword evidence="6" id="KW-1278">Translocase</keyword>
<dbReference type="GO" id="GO:0042626">
    <property type="term" value="F:ATPase-coupled transmembrane transporter activity"/>
    <property type="evidence" value="ECO:0007669"/>
    <property type="project" value="TreeGrafter"/>
</dbReference>
<dbReference type="PROSITE" id="PS00211">
    <property type="entry name" value="ABC_TRANSPORTER_1"/>
    <property type="match status" value="1"/>
</dbReference>
<keyword evidence="2 8" id="KW-0813">Transport</keyword>
<evidence type="ECO:0000313" key="11">
    <source>
        <dbReference type="Proteomes" id="UP000005444"/>
    </source>
</evidence>
<evidence type="ECO:0000256" key="4">
    <source>
        <dbReference type="ARBA" id="ARBA00022741"/>
    </source>
</evidence>
<dbReference type="GO" id="GO:0043190">
    <property type="term" value="C:ATP-binding cassette (ABC) transporter complex"/>
    <property type="evidence" value="ECO:0007669"/>
    <property type="project" value="TreeGrafter"/>
</dbReference>
<dbReference type="STRING" id="701521.PECL_1278"/>
<evidence type="ECO:0000256" key="5">
    <source>
        <dbReference type="ARBA" id="ARBA00022840"/>
    </source>
</evidence>
<dbReference type="GO" id="GO:0005524">
    <property type="term" value="F:ATP binding"/>
    <property type="evidence" value="ECO:0007669"/>
    <property type="project" value="UniProtKB-UniRule"/>
</dbReference>
<dbReference type="Pfam" id="PF00005">
    <property type="entry name" value="ABC_tran"/>
    <property type="match status" value="1"/>
</dbReference>
<dbReference type="InterPro" id="IPR030946">
    <property type="entry name" value="EcfA2"/>
</dbReference>
<dbReference type="HOGENOM" id="CLU_000604_1_22_9"/>
<dbReference type="CDD" id="cd03225">
    <property type="entry name" value="ABC_cobalt_CbiO_domain1"/>
    <property type="match status" value="1"/>
</dbReference>
<dbReference type="Proteomes" id="UP000005444">
    <property type="component" value="Chromosome"/>
</dbReference>
<dbReference type="GO" id="GO:0016887">
    <property type="term" value="F:ATP hydrolysis activity"/>
    <property type="evidence" value="ECO:0007669"/>
    <property type="project" value="InterPro"/>
</dbReference>
<proteinExistence type="inferred from homology"/>